<evidence type="ECO:0000256" key="7">
    <source>
        <dbReference type="ARBA" id="ARBA00023054"/>
    </source>
</evidence>
<dbReference type="GO" id="GO:0005694">
    <property type="term" value="C:chromosome"/>
    <property type="evidence" value="ECO:0007669"/>
    <property type="project" value="InterPro"/>
</dbReference>
<feature type="coiled-coil region" evidence="12">
    <location>
        <begin position="416"/>
        <end position="502"/>
    </location>
</feature>
<evidence type="ECO:0000256" key="12">
    <source>
        <dbReference type="SAM" id="Coils"/>
    </source>
</evidence>
<name>A0A0K0DTY4_STRER</name>
<dbReference type="PIRSF" id="PIRSF005719">
    <property type="entry name" value="SMC"/>
    <property type="match status" value="1"/>
</dbReference>
<keyword evidence="4" id="KW-0547">Nucleotide-binding</keyword>
<reference evidence="15" key="1">
    <citation type="submission" date="2015-08" db="UniProtKB">
        <authorList>
            <consortium name="WormBaseParasite"/>
        </authorList>
    </citation>
    <scope>IDENTIFICATION</scope>
</reference>
<dbReference type="WBParaSite" id="SSTP_0000070000.1">
    <property type="protein sequence ID" value="SSTP_0000070000.1"/>
    <property type="gene ID" value="SSTP_0000070000"/>
</dbReference>
<feature type="domain" description="SMC hinge" evidence="13">
    <location>
        <begin position="519"/>
        <end position="638"/>
    </location>
</feature>
<dbReference type="InterPro" id="IPR024704">
    <property type="entry name" value="SMC"/>
</dbReference>
<feature type="coiled-coil region" evidence="12">
    <location>
        <begin position="260"/>
        <end position="358"/>
    </location>
</feature>
<dbReference type="InterPro" id="IPR003395">
    <property type="entry name" value="RecF/RecN/SMC_N"/>
</dbReference>
<evidence type="ECO:0000313" key="15">
    <source>
        <dbReference type="WBParaSite" id="SSTP_0000070000.1"/>
    </source>
</evidence>
<dbReference type="CDD" id="cd03273">
    <property type="entry name" value="ABC_SMC2_euk"/>
    <property type="match status" value="1"/>
</dbReference>
<dbReference type="AlphaFoldDB" id="A0A0K0DTY4"/>
<evidence type="ECO:0000313" key="14">
    <source>
        <dbReference type="Proteomes" id="UP000035681"/>
    </source>
</evidence>
<dbReference type="GO" id="GO:0032991">
    <property type="term" value="C:protein-containing complex"/>
    <property type="evidence" value="ECO:0007669"/>
    <property type="project" value="UniProtKB-ARBA"/>
</dbReference>
<dbReference type="Proteomes" id="UP000035681">
    <property type="component" value="Unplaced"/>
</dbReference>
<dbReference type="SUPFAM" id="SSF75553">
    <property type="entry name" value="Smc hinge domain"/>
    <property type="match status" value="1"/>
</dbReference>
<organism evidence="15">
    <name type="scientific">Strongyloides stercoralis</name>
    <name type="common">Threadworm</name>
    <dbReference type="NCBI Taxonomy" id="6248"/>
    <lineage>
        <taxon>Eukaryota</taxon>
        <taxon>Metazoa</taxon>
        <taxon>Ecdysozoa</taxon>
        <taxon>Nematoda</taxon>
        <taxon>Chromadorea</taxon>
        <taxon>Rhabditida</taxon>
        <taxon>Tylenchina</taxon>
        <taxon>Panagrolaimomorpha</taxon>
        <taxon>Strongyloidoidea</taxon>
        <taxon>Strongyloididae</taxon>
        <taxon>Strongyloides</taxon>
    </lineage>
</organism>
<accession>A0A0K0DTY4</accession>
<dbReference type="SMART" id="SM00968">
    <property type="entry name" value="SMC_hinge"/>
    <property type="match status" value="1"/>
</dbReference>
<comment type="subcellular location">
    <subcellularLocation>
        <location evidence="1 11">Nucleus</location>
    </subcellularLocation>
</comment>
<dbReference type="Gene3D" id="3.40.50.300">
    <property type="entry name" value="P-loop containing nucleotide triphosphate hydrolases"/>
    <property type="match status" value="2"/>
</dbReference>
<evidence type="ECO:0000256" key="9">
    <source>
        <dbReference type="ARBA" id="ARBA00023242"/>
    </source>
</evidence>
<dbReference type="GO" id="GO:0005524">
    <property type="term" value="F:ATP binding"/>
    <property type="evidence" value="ECO:0007669"/>
    <property type="project" value="UniProtKB-KW"/>
</dbReference>
<dbReference type="Gene3D" id="1.20.1060.20">
    <property type="match status" value="1"/>
</dbReference>
<evidence type="ECO:0000256" key="11">
    <source>
        <dbReference type="PIRNR" id="PIRNR005719"/>
    </source>
</evidence>
<dbReference type="PANTHER" id="PTHR43977">
    <property type="entry name" value="STRUCTURAL MAINTENANCE OF CHROMOSOMES PROTEIN 3"/>
    <property type="match status" value="1"/>
</dbReference>
<evidence type="ECO:0000256" key="10">
    <source>
        <dbReference type="ARBA" id="ARBA00023306"/>
    </source>
</evidence>
<feature type="coiled-coil region" evidence="12">
    <location>
        <begin position="885"/>
        <end position="936"/>
    </location>
</feature>
<evidence type="ECO:0000256" key="2">
    <source>
        <dbReference type="ARBA" id="ARBA00005231"/>
    </source>
</evidence>
<feature type="coiled-coil region" evidence="12">
    <location>
        <begin position="697"/>
        <end position="838"/>
    </location>
</feature>
<keyword evidence="6" id="KW-0067">ATP-binding</keyword>
<evidence type="ECO:0000259" key="13">
    <source>
        <dbReference type="SMART" id="SM00968"/>
    </source>
</evidence>
<feature type="coiled-coil region" evidence="12">
    <location>
        <begin position="961"/>
        <end position="1031"/>
    </location>
</feature>
<dbReference type="Pfam" id="PF06470">
    <property type="entry name" value="SMC_hinge"/>
    <property type="match status" value="1"/>
</dbReference>
<proteinExistence type="inferred from homology"/>
<dbReference type="GO" id="GO:0005634">
    <property type="term" value="C:nucleus"/>
    <property type="evidence" value="ECO:0007669"/>
    <property type="project" value="UniProtKB-SubCell"/>
</dbReference>
<keyword evidence="8" id="KW-0226">DNA condensation</keyword>
<dbReference type="InterPro" id="IPR027120">
    <property type="entry name" value="Smc2_ABC"/>
</dbReference>
<keyword evidence="5" id="KW-0498">Mitosis</keyword>
<dbReference type="SUPFAM" id="SSF52540">
    <property type="entry name" value="P-loop containing nucleoside triphosphate hydrolases"/>
    <property type="match status" value="1"/>
</dbReference>
<keyword evidence="3" id="KW-0132">Cell division</keyword>
<dbReference type="WBParaSite" id="TCONS_00003413.p1">
    <property type="protein sequence ID" value="TCONS_00003413.p1"/>
    <property type="gene ID" value="XLOC_003146"/>
</dbReference>
<dbReference type="Gene3D" id="3.30.70.1620">
    <property type="match status" value="1"/>
</dbReference>
<evidence type="ECO:0000256" key="1">
    <source>
        <dbReference type="ARBA" id="ARBA00004123"/>
    </source>
</evidence>
<evidence type="ECO:0000256" key="8">
    <source>
        <dbReference type="ARBA" id="ARBA00023067"/>
    </source>
</evidence>
<sequence>MYLQSLEIDGFKSYARPATLDNFDKEFNAITGLNGSGKSNILDAICFVLGISNLTHVRCQKMDDLVFKQGQAGVTRATVTLTFNNSNKLASPIGYEKEDVIRVTRTAVVNGRPSISINGHTCTMVKVHDMFRSVGLNINNPHFLIMQGRIAKVLNMKPKELLGMVEEAAGTTLYELKKEHANKQLAEKMVKIQAIEEAFEKDLNPQVEKLKKDREKYYSHQKLEKKAKLASERYLAFKYCNSQVQFKEISDEIETRKNEMAECDSVILNMEQQLESVNREVEELRVSLSSGPSNEENQLREEFKKINNELHSIQDKRDRLIDTEAQIFKDMKNIEAQNKKDSNELESLRKKLNDVRSEVGSDADRRSELEEIIRVNREKISNLACGVVDNGEGEKVSLKALVGDLSAKLSSAKTENYKLESEKGVLKKNVVELEKNIRKLGDDNKRLEDDYARVEQSCQKLSTELGKIPFDKQRYTQLSDRKDELESEYNSAKSAYENTESRVGFDIHPHDPRNIIDKSKIYGPIGYLLDVKDDKFLSALEIAGGSNFRNIVVEDSDVAASILKAGLPRRVSFLPLRNLKARVVSSKVIEAAKSIGGSSNVWLALDLISFDEKYRVAMEYLFGNVFVCSDADVAKRVCFNREVNTRCVTLDGDDYNPSGILTGGSSRQASGSLLKSTSSVKRCKERLDKIISDLRNIDIEYNELSKYQGKYKQVENQLDVETFRLQEIRQNIEGSKLFNIKSQLEKSNNRLAEIEEELSEGIKKIESLGKRLEEAKENDKNASLFKEREKASALKAIDEAQKELEFSKQKFLNAETMVENLKNEIDSYEMSIKSESERIIEMSEASKKYSEEIKELEGPIKELISIKEEKESLLNEYVSNKREKERILNDKMAEADETINNIERLKLEQRQKGHKLETLQENLNKFENYVKDLEEKHPFILNSKEHFGVVGTNFDFTGVTYETLSSENEKAAKELEESSKSINKKCLQALASFEEQYEKLEERRARTKEDSAKLIEAIEFLEKKKNEALHKACKKVNIDFNNIFSELLPGTEVKLVGVDGNFLNGLEVKIAFNGKWKKSLGELSGGQRSLIALSLILAMLKFSPAPLYILDEIDAALDLSHTQNIGQMIKREFKESQFIVVSLKDGMFSNANILYKTKFVDGSSTVMRIEPGANN</sequence>
<dbReference type="GO" id="GO:0030261">
    <property type="term" value="P:chromosome condensation"/>
    <property type="evidence" value="ECO:0007669"/>
    <property type="project" value="UniProtKB-KW"/>
</dbReference>
<keyword evidence="10" id="KW-0131">Cell cycle</keyword>
<comment type="similarity">
    <text evidence="2">Belongs to the SMC family. SMC2 subfamily.</text>
</comment>
<evidence type="ECO:0000256" key="4">
    <source>
        <dbReference type="ARBA" id="ARBA00022741"/>
    </source>
</evidence>
<evidence type="ECO:0000256" key="5">
    <source>
        <dbReference type="ARBA" id="ARBA00022776"/>
    </source>
</evidence>
<dbReference type="GO" id="GO:0051301">
    <property type="term" value="P:cell division"/>
    <property type="evidence" value="ECO:0007669"/>
    <property type="project" value="UniProtKB-KW"/>
</dbReference>
<evidence type="ECO:0000256" key="6">
    <source>
        <dbReference type="ARBA" id="ARBA00022840"/>
    </source>
</evidence>
<keyword evidence="14" id="KW-1185">Reference proteome</keyword>
<dbReference type="GO" id="GO:0016887">
    <property type="term" value="F:ATP hydrolysis activity"/>
    <property type="evidence" value="ECO:0007669"/>
    <property type="project" value="InterPro"/>
</dbReference>
<evidence type="ECO:0000256" key="3">
    <source>
        <dbReference type="ARBA" id="ARBA00022618"/>
    </source>
</evidence>
<dbReference type="STRING" id="6248.A0A0K0DTY4"/>
<keyword evidence="7 12" id="KW-0175">Coiled coil</keyword>
<dbReference type="InterPro" id="IPR036277">
    <property type="entry name" value="SMC_hinge_sf"/>
</dbReference>
<dbReference type="InterPro" id="IPR027417">
    <property type="entry name" value="P-loop_NTPase"/>
</dbReference>
<dbReference type="Pfam" id="PF02463">
    <property type="entry name" value="SMC_N"/>
    <property type="match status" value="1"/>
</dbReference>
<dbReference type="InterPro" id="IPR010935">
    <property type="entry name" value="SMC_hinge"/>
</dbReference>
<keyword evidence="9 11" id="KW-0539">Nucleus</keyword>
<protein>
    <recommendedName>
        <fullName evidence="11">Structural maintenance of chromosomes protein</fullName>
    </recommendedName>
</protein>